<dbReference type="InterPro" id="IPR013783">
    <property type="entry name" value="Ig-like_fold"/>
</dbReference>
<keyword evidence="1 4" id="KW-0732">Signal</keyword>
<evidence type="ECO:0000256" key="3">
    <source>
        <dbReference type="ARBA" id="ARBA00023180"/>
    </source>
</evidence>
<dbReference type="Pfam" id="PF07703">
    <property type="entry name" value="A2M_BRD"/>
    <property type="match status" value="1"/>
</dbReference>
<comment type="caution">
    <text evidence="6">The sequence shown here is derived from an EMBL/GenBank/DDBJ whole genome shotgun (WGS) entry which is preliminary data.</text>
</comment>
<dbReference type="EMBL" id="JACVVK020000101">
    <property type="protein sequence ID" value="KAK7492646.1"/>
    <property type="molecule type" value="Genomic_DNA"/>
</dbReference>
<name>A0ABD0KZX2_9CAEN</name>
<keyword evidence="7" id="KW-1185">Reference proteome</keyword>
<keyword evidence="3" id="KW-0325">Glycoprotein</keyword>
<dbReference type="Pfam" id="PF01835">
    <property type="entry name" value="MG2"/>
    <property type="match status" value="1"/>
</dbReference>
<feature type="domain" description="Alpha-2-macroglobulin bait region" evidence="5">
    <location>
        <begin position="453"/>
        <end position="589"/>
    </location>
</feature>
<evidence type="ECO:0000256" key="2">
    <source>
        <dbReference type="ARBA" id="ARBA00022966"/>
    </source>
</evidence>
<accession>A0ABD0KZX2</accession>
<dbReference type="InterPro" id="IPR011625">
    <property type="entry name" value="A2M_N_BRD"/>
</dbReference>
<dbReference type="Gene3D" id="6.20.50.160">
    <property type="match status" value="1"/>
</dbReference>
<dbReference type="Gene3D" id="2.60.40.1930">
    <property type="match status" value="2"/>
</dbReference>
<dbReference type="InterPro" id="IPR050473">
    <property type="entry name" value="A2M/Complement_sys"/>
</dbReference>
<dbReference type="InterPro" id="IPR041555">
    <property type="entry name" value="MG3"/>
</dbReference>
<dbReference type="PANTHER" id="PTHR11412">
    <property type="entry name" value="MACROGLOBULIN / COMPLEMENT"/>
    <property type="match status" value="1"/>
</dbReference>
<evidence type="ECO:0000256" key="1">
    <source>
        <dbReference type="ARBA" id="ARBA00022729"/>
    </source>
</evidence>
<feature type="non-terminal residue" evidence="6">
    <location>
        <position position="1"/>
    </location>
</feature>
<dbReference type="FunFam" id="2.60.40.1930:FF:000001">
    <property type="entry name" value="CD109 isoform 3"/>
    <property type="match status" value="1"/>
</dbReference>
<evidence type="ECO:0000313" key="6">
    <source>
        <dbReference type="EMBL" id="KAK7492646.1"/>
    </source>
</evidence>
<evidence type="ECO:0000313" key="7">
    <source>
        <dbReference type="Proteomes" id="UP001519460"/>
    </source>
</evidence>
<dbReference type="Pfam" id="PF17791">
    <property type="entry name" value="MG3"/>
    <property type="match status" value="1"/>
</dbReference>
<dbReference type="InterPro" id="IPR002890">
    <property type="entry name" value="MG2"/>
</dbReference>
<keyword evidence="2" id="KW-0882">Thioester bond</keyword>
<feature type="signal peptide" evidence="4">
    <location>
        <begin position="1"/>
        <end position="19"/>
    </location>
</feature>
<organism evidence="6 7">
    <name type="scientific">Batillaria attramentaria</name>
    <dbReference type="NCBI Taxonomy" id="370345"/>
    <lineage>
        <taxon>Eukaryota</taxon>
        <taxon>Metazoa</taxon>
        <taxon>Spiralia</taxon>
        <taxon>Lophotrochozoa</taxon>
        <taxon>Mollusca</taxon>
        <taxon>Gastropoda</taxon>
        <taxon>Caenogastropoda</taxon>
        <taxon>Sorbeoconcha</taxon>
        <taxon>Cerithioidea</taxon>
        <taxon>Batillariidae</taxon>
        <taxon>Batillaria</taxon>
    </lineage>
</organism>
<dbReference type="Gene3D" id="2.60.40.1940">
    <property type="match status" value="1"/>
</dbReference>
<feature type="non-terminal residue" evidence="6">
    <location>
        <position position="672"/>
    </location>
</feature>
<feature type="chain" id="PRO_5044787304" description="Alpha-2-macroglobulin bait region domain-containing protein" evidence="4">
    <location>
        <begin position="20"/>
        <end position="672"/>
    </location>
</feature>
<dbReference type="SMART" id="SM01359">
    <property type="entry name" value="A2M_N_2"/>
    <property type="match status" value="1"/>
</dbReference>
<dbReference type="Gene3D" id="2.60.40.2950">
    <property type="match status" value="1"/>
</dbReference>
<evidence type="ECO:0000259" key="5">
    <source>
        <dbReference type="SMART" id="SM01359"/>
    </source>
</evidence>
<dbReference type="Proteomes" id="UP001519460">
    <property type="component" value="Unassembled WGS sequence"/>
</dbReference>
<gene>
    <name evidence="6" type="ORF">BaRGS_00016125</name>
</gene>
<dbReference type="AlphaFoldDB" id="A0ABD0KZX2"/>
<proteinExistence type="predicted"/>
<protein>
    <recommendedName>
        <fullName evidence="5">Alpha-2-macroglobulin bait region domain-containing protein</fullName>
    </recommendedName>
</protein>
<reference evidence="6 7" key="1">
    <citation type="journal article" date="2023" name="Sci. Data">
        <title>Genome assembly of the Korean intertidal mud-creeper Batillaria attramentaria.</title>
        <authorList>
            <person name="Patra A.K."/>
            <person name="Ho P.T."/>
            <person name="Jun S."/>
            <person name="Lee S.J."/>
            <person name="Kim Y."/>
            <person name="Won Y.J."/>
        </authorList>
    </citation>
    <scope>NUCLEOTIDE SEQUENCE [LARGE SCALE GENOMIC DNA]</scope>
    <source>
        <strain evidence="6">Wonlab-2016</strain>
    </source>
</reference>
<dbReference type="PANTHER" id="PTHR11412:SF136">
    <property type="entry name" value="CD109 ANTIGEN"/>
    <property type="match status" value="1"/>
</dbReference>
<sequence length="672" mass="72755">VTAMFKLLLLAALVAVSLAENSYVVVAPSKLRPGMEYSVGVNVLKDVGDVTVTGSVMRTSDNTQVATATATVSKGHPGTVNLDIPADIRSGSYELHVSGAGGLTFKNKTHITFNAKAMSIFVQTDKAMYKPGQKVNFRVLGVFPDLQLYTGQMDVEIYDPSGNKIKQWLGVTGVEGVYTQALALSTQPVQGDWKIKVIAGASTEEKTFTVAEYVLPKFEVTVELPSYALESGDSVPVTVSAKYTYGEPVEGPVVVEAMMTSGYYHSPTPTIQQSATLDKDGRAQLTFKIAELKQQYNSLSNHVIKFTANVTEALTGIVRNGSSSVKFYRNAVKLEFLSSNPKTFKPGLDYIAYLKISQPDGLPVATTAGHKVSVTTSVTAQYVQTTTPYQYYMPRTMNFNLKPLTLNVPDNGLVAIQLTIPDNATNLNVHATYEGVSSYQAVSKSYSPSDNYIQLFLRSSGRLQAGHQVNFEVKATEGMKELVYQVLSRGSIVDAGSVDAGGATSYRFSIPLQASMAPNSRIVIYYVRTDGEIVTDSISFDVDGAFQNQVSISMNRAEAEPADSVDVTVSATPQSTAYLLAVDQSVLLLKSGNDISASMVIDELKTYDTIANVRSPIGVFPMGGGIAMARRKRMIWWGYPVYYGGSDANQIFTNAGVVVMTDALVYHYVQPY</sequence>
<dbReference type="Gene3D" id="2.60.40.10">
    <property type="entry name" value="Immunoglobulins"/>
    <property type="match status" value="1"/>
</dbReference>
<evidence type="ECO:0000256" key="4">
    <source>
        <dbReference type="SAM" id="SignalP"/>
    </source>
</evidence>